<comment type="caution">
    <text evidence="1">The sequence shown here is derived from an EMBL/GenBank/DDBJ whole genome shotgun (WGS) entry which is preliminary data.</text>
</comment>
<accession>A0ABU6VYG7</accession>
<reference evidence="1 2" key="1">
    <citation type="journal article" date="2023" name="Plants (Basel)">
        <title>Bridging the Gap: Combining Genomics and Transcriptomics Approaches to Understand Stylosanthes scabra, an Orphan Legume from the Brazilian Caatinga.</title>
        <authorList>
            <person name="Ferreira-Neto J.R.C."/>
            <person name="da Silva M.D."/>
            <person name="Binneck E."/>
            <person name="de Melo N.F."/>
            <person name="da Silva R.H."/>
            <person name="de Melo A.L.T.M."/>
            <person name="Pandolfi V."/>
            <person name="Bustamante F.O."/>
            <person name="Brasileiro-Vidal A.C."/>
            <person name="Benko-Iseppon A.M."/>
        </authorList>
    </citation>
    <scope>NUCLEOTIDE SEQUENCE [LARGE SCALE GENOMIC DNA]</scope>
    <source>
        <tissue evidence="1">Leaves</tissue>
    </source>
</reference>
<organism evidence="1 2">
    <name type="scientific">Stylosanthes scabra</name>
    <dbReference type="NCBI Taxonomy" id="79078"/>
    <lineage>
        <taxon>Eukaryota</taxon>
        <taxon>Viridiplantae</taxon>
        <taxon>Streptophyta</taxon>
        <taxon>Embryophyta</taxon>
        <taxon>Tracheophyta</taxon>
        <taxon>Spermatophyta</taxon>
        <taxon>Magnoliopsida</taxon>
        <taxon>eudicotyledons</taxon>
        <taxon>Gunneridae</taxon>
        <taxon>Pentapetalae</taxon>
        <taxon>rosids</taxon>
        <taxon>fabids</taxon>
        <taxon>Fabales</taxon>
        <taxon>Fabaceae</taxon>
        <taxon>Papilionoideae</taxon>
        <taxon>50 kb inversion clade</taxon>
        <taxon>dalbergioids sensu lato</taxon>
        <taxon>Dalbergieae</taxon>
        <taxon>Pterocarpus clade</taxon>
        <taxon>Stylosanthes</taxon>
    </lineage>
</organism>
<feature type="non-terminal residue" evidence="1">
    <location>
        <position position="240"/>
    </location>
</feature>
<dbReference type="Proteomes" id="UP001341840">
    <property type="component" value="Unassembled WGS sequence"/>
</dbReference>
<sequence length="240" mass="27591">MLHKGKYVSLANLILGQLYEALNLAFETIRERDNSLNPFGPLWVKPSSRYGLESFRMFLSWFFDLKNDVEDGTFDLFPFTSLSLPAAPCFDYLDYPPNQETRDEMWAYSLVPQKLRVGAPGDGTLEMRYKLNLYSLQFVARQFGFAQALPFPVYFGHTEPLVKYEISNTSKFDDTISLTQEKVKGYQRASGLTCCYYSTQSFDDWWLNYLNSHCPSLEQVLTNLNLASIVQSAPVLKKTK</sequence>
<evidence type="ECO:0000313" key="1">
    <source>
        <dbReference type="EMBL" id="MED6178176.1"/>
    </source>
</evidence>
<dbReference type="EMBL" id="JASCZI010154813">
    <property type="protein sequence ID" value="MED6178176.1"/>
    <property type="molecule type" value="Genomic_DNA"/>
</dbReference>
<keyword evidence="2" id="KW-1185">Reference proteome</keyword>
<name>A0ABU6VYG7_9FABA</name>
<evidence type="ECO:0000313" key="2">
    <source>
        <dbReference type="Proteomes" id="UP001341840"/>
    </source>
</evidence>
<gene>
    <name evidence="1" type="ORF">PIB30_105119</name>
</gene>
<protein>
    <recommendedName>
        <fullName evidence="3">Aminotransferase-like plant mobile domain-containing protein</fullName>
    </recommendedName>
</protein>
<evidence type="ECO:0008006" key="3">
    <source>
        <dbReference type="Google" id="ProtNLM"/>
    </source>
</evidence>
<proteinExistence type="predicted"/>